<dbReference type="AlphaFoldDB" id="A0AAV4VLJ3"/>
<evidence type="ECO:0000313" key="3">
    <source>
        <dbReference type="Proteomes" id="UP001054945"/>
    </source>
</evidence>
<feature type="compositionally biased region" description="Polar residues" evidence="1">
    <location>
        <begin position="34"/>
        <end position="45"/>
    </location>
</feature>
<name>A0AAV4VLJ3_CAEEX</name>
<organism evidence="2 3">
    <name type="scientific">Caerostris extrusa</name>
    <name type="common">Bark spider</name>
    <name type="synonym">Caerostris bankana</name>
    <dbReference type="NCBI Taxonomy" id="172846"/>
    <lineage>
        <taxon>Eukaryota</taxon>
        <taxon>Metazoa</taxon>
        <taxon>Ecdysozoa</taxon>
        <taxon>Arthropoda</taxon>
        <taxon>Chelicerata</taxon>
        <taxon>Arachnida</taxon>
        <taxon>Araneae</taxon>
        <taxon>Araneomorphae</taxon>
        <taxon>Entelegynae</taxon>
        <taxon>Araneoidea</taxon>
        <taxon>Araneidae</taxon>
        <taxon>Caerostris</taxon>
    </lineage>
</organism>
<accession>A0AAV4VLJ3</accession>
<proteinExistence type="predicted"/>
<dbReference type="Proteomes" id="UP001054945">
    <property type="component" value="Unassembled WGS sequence"/>
</dbReference>
<evidence type="ECO:0000256" key="1">
    <source>
        <dbReference type="SAM" id="MobiDB-lite"/>
    </source>
</evidence>
<sequence length="84" mass="9374">MELGPVIDKRERFLRPTSSKSPGRDVGNGRSIRSGHSGQLLTSSDPLDGWWTTRQIHLKDAPPLHPQSFVHIHSHSLSIPLSCR</sequence>
<evidence type="ECO:0000313" key="2">
    <source>
        <dbReference type="EMBL" id="GIY70903.1"/>
    </source>
</evidence>
<gene>
    <name evidence="2" type="ORF">CEXT_683941</name>
</gene>
<feature type="region of interest" description="Disordered" evidence="1">
    <location>
        <begin position="1"/>
        <end position="46"/>
    </location>
</feature>
<comment type="caution">
    <text evidence="2">The sequence shown here is derived from an EMBL/GenBank/DDBJ whole genome shotgun (WGS) entry which is preliminary data.</text>
</comment>
<protein>
    <submittedName>
        <fullName evidence="2">Uncharacterized protein</fullName>
    </submittedName>
</protein>
<keyword evidence="3" id="KW-1185">Reference proteome</keyword>
<reference evidence="2 3" key="1">
    <citation type="submission" date="2021-06" db="EMBL/GenBank/DDBJ databases">
        <title>Caerostris extrusa draft genome.</title>
        <authorList>
            <person name="Kono N."/>
            <person name="Arakawa K."/>
        </authorList>
    </citation>
    <scope>NUCLEOTIDE SEQUENCE [LARGE SCALE GENOMIC DNA]</scope>
</reference>
<dbReference type="EMBL" id="BPLR01014733">
    <property type="protein sequence ID" value="GIY70903.1"/>
    <property type="molecule type" value="Genomic_DNA"/>
</dbReference>